<reference evidence="1 2" key="1">
    <citation type="submission" date="2021-04" db="EMBL/GenBank/DDBJ databases">
        <authorList>
            <person name="Pira H."/>
            <person name="Risdian C."/>
            <person name="Wink J."/>
        </authorList>
    </citation>
    <scope>NUCLEOTIDE SEQUENCE [LARGE SCALE GENOMIC DNA]</scope>
    <source>
        <strain evidence="1 2">WH53</strain>
    </source>
</reference>
<comment type="caution">
    <text evidence="1">The sequence shown here is derived from an EMBL/GenBank/DDBJ whole genome shotgun (WGS) entry which is preliminary data.</text>
</comment>
<proteinExistence type="predicted"/>
<dbReference type="RefSeq" id="WP_215822638.1">
    <property type="nucleotide sequence ID" value="NZ_JAGSOY010000250.1"/>
</dbReference>
<evidence type="ECO:0000313" key="1">
    <source>
        <dbReference type="EMBL" id="MBU2714385.1"/>
    </source>
</evidence>
<keyword evidence="2" id="KW-1185">Reference proteome</keyword>
<dbReference type="EMBL" id="JAGSOY010000250">
    <property type="protein sequence ID" value="MBU2714385.1"/>
    <property type="molecule type" value="Genomic_DNA"/>
</dbReference>
<gene>
    <name evidence="1" type="ORF">KCG35_25375</name>
</gene>
<protein>
    <submittedName>
        <fullName evidence="1">Uncharacterized protein</fullName>
    </submittedName>
</protein>
<sequence>MAKKKKTAQKLLYYRRARWNNQQSETLSSIIINSHSILTTVDDRTFKNANNSKVKCADYTEKNNEVYLRLSVFTPNQQALTIEKDGNKSSSKIDEHPAPEGSDFVNGDAFVYIQGNHVILCTSNTHQSVIENYIKKILSSTDQTSIAQSICLDKVASSKKMEILDKEGIKKIDIKSSLYLASCENIKQKNIQKTLISVSKEC</sequence>
<accession>A0ABS5ZKC2</accession>
<name>A0ABS5ZKC2_9GAMM</name>
<dbReference type="Proteomes" id="UP000690515">
    <property type="component" value="Unassembled WGS sequence"/>
</dbReference>
<organism evidence="1 2">
    <name type="scientific">Zooshikella harenae</name>
    <dbReference type="NCBI Taxonomy" id="2827238"/>
    <lineage>
        <taxon>Bacteria</taxon>
        <taxon>Pseudomonadati</taxon>
        <taxon>Pseudomonadota</taxon>
        <taxon>Gammaproteobacteria</taxon>
        <taxon>Oceanospirillales</taxon>
        <taxon>Zooshikellaceae</taxon>
        <taxon>Zooshikella</taxon>
    </lineage>
</organism>
<evidence type="ECO:0000313" key="2">
    <source>
        <dbReference type="Proteomes" id="UP000690515"/>
    </source>
</evidence>